<name>A0A8S5QU04_9VIRU</name>
<protein>
    <submittedName>
        <fullName evidence="1">Uncharacterized protein</fullName>
    </submittedName>
</protein>
<evidence type="ECO:0000313" key="1">
    <source>
        <dbReference type="EMBL" id="DAE22670.1"/>
    </source>
</evidence>
<sequence>MYTIASNEITSRIENYKALWGMWIEDAQSGAPVAYDGIQNVQTDIQATSLSDDIELGAVCSQSVTAELVDDGTKYLGNEYVFSLYMKDSSAFTTYSTLEAYTYAELSKLTVEQVSKLGEVLDGERIPLGRFTCVKSKKSGGNTEVTFADRLYFSDKTYVPKVKLPAWSKAVEDDICKQLGLSNGNDYTIPAKLRAKGGARLYGKGHIRLKTANFDFKISSIPKDTTMRQMLSYIASAQGEFGFVDRYGRYVRKWYGSSVKIMDNNTIDLPTLGERPNVLAGIVCKVSDSETLRLGNTTGSAGRVLEFENPYMTMSLLRSLWHRIGGFSWYTTELYHRLGDPRFDIGDVVTYTNGADSYDIPITNLGFTFDGGLSADISAVGLSVEEQL</sequence>
<dbReference type="EMBL" id="BK015736">
    <property type="protein sequence ID" value="DAE22670.1"/>
    <property type="molecule type" value="Genomic_DNA"/>
</dbReference>
<proteinExistence type="predicted"/>
<accession>A0A8S5QU04</accession>
<reference evidence="1" key="1">
    <citation type="journal article" date="2021" name="Proc. Natl. Acad. Sci. U.S.A.">
        <title>A Catalog of Tens of Thousands of Viruses from Human Metagenomes Reveals Hidden Associations with Chronic Diseases.</title>
        <authorList>
            <person name="Tisza M.J."/>
            <person name="Buck C.B."/>
        </authorList>
    </citation>
    <scope>NUCLEOTIDE SEQUENCE</scope>
    <source>
        <strain evidence="1">CtfRs3</strain>
    </source>
</reference>
<organism evidence="1">
    <name type="scientific">Phage sp. ctfRs3</name>
    <dbReference type="NCBI Taxonomy" id="2826751"/>
    <lineage>
        <taxon>Viruses</taxon>
    </lineage>
</organism>